<dbReference type="InParanoid" id="A0A168PG87"/>
<dbReference type="Pfam" id="PF13460">
    <property type="entry name" value="NAD_binding_10"/>
    <property type="match status" value="1"/>
</dbReference>
<evidence type="ECO:0000313" key="5">
    <source>
        <dbReference type="Proteomes" id="UP000078561"/>
    </source>
</evidence>
<comment type="similarity">
    <text evidence="2">Belongs to the FMP52 family.</text>
</comment>
<gene>
    <name evidence="4" type="primary">ABSGL_08109.1 scaffold 9591</name>
</gene>
<dbReference type="InterPro" id="IPR016040">
    <property type="entry name" value="NAD(P)-bd_dom"/>
</dbReference>
<sequence length="260" mass="28477">MSNETNKNNNNNDTTMKTALVFGATGAVGKALLKDLLKNGSYAKVVSVGRRNVELDDTIPQDKLVQTTVDFENLEASRSAFRNVTDVYCCLGTTRKDAGSAENFKKIDQDYVVNSAKLIVEENPTEATGPTKSPVHFLYCSSTGANKDSWFLYPQSKGQTEERLSQAGFSKVSIFRPGMLEVVEPRLPYRPVEGLLGYLCRFNNTFNLHMAISVAHVGLAMRLAATSPSSVHVKPTTNEQSGSVVYAFSNKAMDEMTAKI</sequence>
<name>A0A168PG87_ABSGL</name>
<evidence type="ECO:0000256" key="1">
    <source>
        <dbReference type="ARBA" id="ARBA00004450"/>
    </source>
</evidence>
<dbReference type="EMBL" id="LT553804">
    <property type="protein sequence ID" value="SAM02330.1"/>
    <property type="molecule type" value="Genomic_DNA"/>
</dbReference>
<dbReference type="OrthoDB" id="430436at2759"/>
<dbReference type="GO" id="GO:0051170">
    <property type="term" value="P:import into nucleus"/>
    <property type="evidence" value="ECO:0007669"/>
    <property type="project" value="TreeGrafter"/>
</dbReference>
<dbReference type="SUPFAM" id="SSF51735">
    <property type="entry name" value="NAD(P)-binding Rossmann-fold domains"/>
    <property type="match status" value="1"/>
</dbReference>
<dbReference type="PANTHER" id="PTHR14097:SF7">
    <property type="entry name" value="OXIDOREDUCTASE HTATIP2"/>
    <property type="match status" value="1"/>
</dbReference>
<dbReference type="Gene3D" id="3.40.50.720">
    <property type="entry name" value="NAD(P)-binding Rossmann-like Domain"/>
    <property type="match status" value="1"/>
</dbReference>
<dbReference type="PANTHER" id="PTHR14097">
    <property type="entry name" value="OXIDOREDUCTASE HTATIP2"/>
    <property type="match status" value="1"/>
</dbReference>
<accession>A0A168PG87</accession>
<organism evidence="4">
    <name type="scientific">Absidia glauca</name>
    <name type="common">Pin mould</name>
    <dbReference type="NCBI Taxonomy" id="4829"/>
    <lineage>
        <taxon>Eukaryota</taxon>
        <taxon>Fungi</taxon>
        <taxon>Fungi incertae sedis</taxon>
        <taxon>Mucoromycota</taxon>
        <taxon>Mucoromycotina</taxon>
        <taxon>Mucoromycetes</taxon>
        <taxon>Mucorales</taxon>
        <taxon>Cunninghamellaceae</taxon>
        <taxon>Absidia</taxon>
    </lineage>
</organism>
<feature type="domain" description="NAD(P)-binding" evidence="3">
    <location>
        <begin position="23"/>
        <end position="180"/>
    </location>
</feature>
<evidence type="ECO:0000313" key="4">
    <source>
        <dbReference type="EMBL" id="SAM02330.1"/>
    </source>
</evidence>
<dbReference type="Proteomes" id="UP000078561">
    <property type="component" value="Unassembled WGS sequence"/>
</dbReference>
<dbReference type="GO" id="GO:0005741">
    <property type="term" value="C:mitochondrial outer membrane"/>
    <property type="evidence" value="ECO:0007669"/>
    <property type="project" value="UniProtKB-SubCell"/>
</dbReference>
<dbReference type="AlphaFoldDB" id="A0A168PG87"/>
<dbReference type="OMA" id="PLEWCAR"/>
<dbReference type="STRING" id="4829.A0A168PG87"/>
<proteinExistence type="inferred from homology"/>
<evidence type="ECO:0000259" key="3">
    <source>
        <dbReference type="Pfam" id="PF13460"/>
    </source>
</evidence>
<protein>
    <recommendedName>
        <fullName evidence="3">NAD(P)-binding domain-containing protein</fullName>
    </recommendedName>
</protein>
<keyword evidence="5" id="KW-1185">Reference proteome</keyword>
<dbReference type="InterPro" id="IPR036291">
    <property type="entry name" value="NAD(P)-bd_dom_sf"/>
</dbReference>
<reference evidence="4" key="1">
    <citation type="submission" date="2016-04" db="EMBL/GenBank/DDBJ databases">
        <authorList>
            <person name="Evans L.H."/>
            <person name="Alamgir A."/>
            <person name="Owens N."/>
            <person name="Weber N.D."/>
            <person name="Virtaneva K."/>
            <person name="Barbian K."/>
            <person name="Babar A."/>
            <person name="Rosenke K."/>
        </authorList>
    </citation>
    <scope>NUCLEOTIDE SEQUENCE [LARGE SCALE GENOMIC DNA]</scope>
    <source>
        <strain evidence="4">CBS 101.48</strain>
    </source>
</reference>
<evidence type="ECO:0000256" key="2">
    <source>
        <dbReference type="ARBA" id="ARBA00006617"/>
    </source>
</evidence>
<comment type="subcellular location">
    <subcellularLocation>
        <location evidence="1">Mitochondrion outer membrane</location>
        <topology evidence="1">Peripheral membrane protein</topology>
    </subcellularLocation>
</comment>